<dbReference type="OrthoDB" id="10385616at2759"/>
<feature type="transmembrane region" description="Helical" evidence="2">
    <location>
        <begin position="254"/>
        <end position="276"/>
    </location>
</feature>
<dbReference type="VEuPathDB" id="AmoebaDB:NfTy_009920"/>
<evidence type="ECO:0008006" key="5">
    <source>
        <dbReference type="Google" id="ProtNLM"/>
    </source>
</evidence>
<proteinExistence type="predicted"/>
<feature type="transmembrane region" description="Helical" evidence="2">
    <location>
        <begin position="221"/>
        <end position="242"/>
    </location>
</feature>
<comment type="caution">
    <text evidence="3">The sequence shown here is derived from an EMBL/GenBank/DDBJ whole genome shotgun (WGS) entry which is preliminary data.</text>
</comment>
<evidence type="ECO:0000313" key="4">
    <source>
        <dbReference type="Proteomes" id="UP000444721"/>
    </source>
</evidence>
<accession>A0A6A5BLU2</accession>
<organism evidence="3 4">
    <name type="scientific">Naegleria fowleri</name>
    <name type="common">Brain eating amoeba</name>
    <dbReference type="NCBI Taxonomy" id="5763"/>
    <lineage>
        <taxon>Eukaryota</taxon>
        <taxon>Discoba</taxon>
        <taxon>Heterolobosea</taxon>
        <taxon>Tetramitia</taxon>
        <taxon>Eutetramitia</taxon>
        <taxon>Vahlkampfiidae</taxon>
        <taxon>Naegleria</taxon>
    </lineage>
</organism>
<dbReference type="OMA" id="WGNENAF"/>
<evidence type="ECO:0000256" key="2">
    <source>
        <dbReference type="SAM" id="Phobius"/>
    </source>
</evidence>
<feature type="region of interest" description="Disordered" evidence="1">
    <location>
        <begin position="316"/>
        <end position="340"/>
    </location>
</feature>
<feature type="transmembrane region" description="Helical" evidence="2">
    <location>
        <begin position="149"/>
        <end position="178"/>
    </location>
</feature>
<reference evidence="3 4" key="1">
    <citation type="journal article" date="2019" name="Sci. Rep.">
        <title>Nanopore sequencing improves the draft genome of the human pathogenic amoeba Naegleria fowleri.</title>
        <authorList>
            <person name="Liechti N."/>
            <person name="Schurch N."/>
            <person name="Bruggmann R."/>
            <person name="Wittwer M."/>
        </authorList>
    </citation>
    <scope>NUCLEOTIDE SEQUENCE [LARGE SCALE GENOMIC DNA]</scope>
    <source>
        <strain evidence="3 4">ATCC 30894</strain>
    </source>
</reference>
<dbReference type="Proteomes" id="UP000444721">
    <property type="component" value="Unassembled WGS sequence"/>
</dbReference>
<keyword evidence="2" id="KW-1133">Transmembrane helix</keyword>
<feature type="compositionally biased region" description="Low complexity" evidence="1">
    <location>
        <begin position="316"/>
        <end position="325"/>
    </location>
</feature>
<dbReference type="AlphaFoldDB" id="A0A6A5BLU2"/>
<evidence type="ECO:0000313" key="3">
    <source>
        <dbReference type="EMBL" id="KAF0973879.1"/>
    </source>
</evidence>
<keyword evidence="2" id="KW-0812">Transmembrane</keyword>
<feature type="transmembrane region" description="Helical" evidence="2">
    <location>
        <begin position="112"/>
        <end position="137"/>
    </location>
</feature>
<keyword evidence="4" id="KW-1185">Reference proteome</keyword>
<gene>
    <name evidence="3" type="ORF">FDP41_007266</name>
</gene>
<dbReference type="EMBL" id="VFQX01000058">
    <property type="protein sequence ID" value="KAF0973879.1"/>
    <property type="molecule type" value="Genomic_DNA"/>
</dbReference>
<protein>
    <recommendedName>
        <fullName evidence="5">THH1/TOM1/TOM3 domain-containing protein</fullName>
    </recommendedName>
</protein>
<dbReference type="GeneID" id="68114484"/>
<dbReference type="VEuPathDB" id="AmoebaDB:NF0088900"/>
<evidence type="ECO:0000256" key="1">
    <source>
        <dbReference type="SAM" id="MobiDB-lite"/>
    </source>
</evidence>
<dbReference type="RefSeq" id="XP_044558592.1">
    <property type="nucleotide sequence ID" value="XM_044710992.1"/>
</dbReference>
<name>A0A6A5BLU2_NAEFO</name>
<feature type="transmembrane region" description="Helical" evidence="2">
    <location>
        <begin position="69"/>
        <end position="92"/>
    </location>
</feature>
<keyword evidence="2" id="KW-0472">Membrane</keyword>
<sequence>MFLRRLSNQLKRTHKVLLTWTVVFVSIQALTQLLRIANDVLTIYARETAEASQLVEWSFFTAMNTVSGVTTFFTFINLMSLFVILFFVQQVFWQTARLVRAISQKVHSTISIVMRVVNGIFLFVGSCIVIMGAVFYACNRMGFISNTTTTVVFALCFVIIVMLLFYTSMVLASGIVVLKTIKQTSAIHKISSGQKPIERTDSRSSFDIRNFERKVQSPFKITFGLLVALLFCVLMEIIAGGLSSTMTNVDTMRLIWYILNCTGILVFAITILFLWFPLFWGNENAFNEIEKRKQAQSILTTQTSSQLLIDENLSVSPKSLSSNSPTICKDSNTMESVTTN</sequence>
<dbReference type="VEuPathDB" id="AmoebaDB:FDP41_007266"/>
<feature type="compositionally biased region" description="Polar residues" evidence="1">
    <location>
        <begin position="329"/>
        <end position="340"/>
    </location>
</feature>